<gene>
    <name evidence="1" type="ORF">H6F44_04115</name>
</gene>
<protein>
    <submittedName>
        <fullName evidence="1">Uncharacterized protein</fullName>
    </submittedName>
</protein>
<reference evidence="1" key="2">
    <citation type="submission" date="2020-08" db="EMBL/GenBank/DDBJ databases">
        <authorList>
            <person name="Chen M."/>
            <person name="Teng W."/>
            <person name="Zhao L."/>
            <person name="Hu C."/>
            <person name="Zhou Y."/>
            <person name="Han B."/>
            <person name="Song L."/>
            <person name="Shu W."/>
        </authorList>
    </citation>
    <scope>NUCLEOTIDE SEQUENCE</scope>
    <source>
        <strain evidence="1">FACHB-1277</strain>
    </source>
</reference>
<evidence type="ECO:0000313" key="2">
    <source>
        <dbReference type="Proteomes" id="UP000631421"/>
    </source>
</evidence>
<dbReference type="InterPro" id="IPR027417">
    <property type="entry name" value="P-loop_NTPase"/>
</dbReference>
<organism evidence="1 2">
    <name type="scientific">Pseudanabaena cinerea FACHB-1277</name>
    <dbReference type="NCBI Taxonomy" id="2949581"/>
    <lineage>
        <taxon>Bacteria</taxon>
        <taxon>Bacillati</taxon>
        <taxon>Cyanobacteriota</taxon>
        <taxon>Cyanophyceae</taxon>
        <taxon>Pseudanabaenales</taxon>
        <taxon>Pseudanabaenaceae</taxon>
        <taxon>Pseudanabaena</taxon>
        <taxon>Pseudanabaena cinerea</taxon>
    </lineage>
</organism>
<accession>A0A926UR83</accession>
<keyword evidence="2" id="KW-1185">Reference proteome</keyword>
<comment type="caution">
    <text evidence="1">The sequence shown here is derived from an EMBL/GenBank/DDBJ whole genome shotgun (WGS) entry which is preliminary data.</text>
</comment>
<name>A0A926UR83_9CYAN</name>
<dbReference type="AlphaFoldDB" id="A0A926UR83"/>
<proteinExistence type="predicted"/>
<dbReference type="Proteomes" id="UP000631421">
    <property type="component" value="Unassembled WGS sequence"/>
</dbReference>
<reference evidence="1" key="1">
    <citation type="journal article" date="2015" name="ISME J.">
        <title>Draft Genome Sequence of Streptomyces incarnatus NRRL8089, which Produces the Nucleoside Antibiotic Sinefungin.</title>
        <authorList>
            <person name="Oshima K."/>
            <person name="Hattori M."/>
            <person name="Shimizu H."/>
            <person name="Fukuda K."/>
            <person name="Nemoto M."/>
            <person name="Inagaki K."/>
            <person name="Tamura T."/>
        </authorList>
    </citation>
    <scope>NUCLEOTIDE SEQUENCE</scope>
    <source>
        <strain evidence="1">FACHB-1277</strain>
    </source>
</reference>
<evidence type="ECO:0000313" key="1">
    <source>
        <dbReference type="EMBL" id="MBD2149311.1"/>
    </source>
</evidence>
<dbReference type="SUPFAM" id="SSF52540">
    <property type="entry name" value="P-loop containing nucleoside triphosphate hydrolases"/>
    <property type="match status" value="1"/>
</dbReference>
<dbReference type="EMBL" id="JACJPY010000007">
    <property type="protein sequence ID" value="MBD2149311.1"/>
    <property type="molecule type" value="Genomic_DNA"/>
</dbReference>
<sequence>MIQQFGIWAEQDFCHRANPQAASQKVLLLAIDSEQRRNFSDHLLLFTHGRYPITASTPLSFLQNEVRLYWTFLVRELGIKAQFPLVLRVENEQELAAQCWQQRLDGHLEMEGVGRDRLVRRMLDLLLLAAYGGYAIESIPEMLAKGIDSTQAPLWLEMGAALQEWRKYCWEAGLLTYGIVADLFVQYLLPNPRYQEQLRRRFAYVMIDRADEMPAIIADLCRFLLDQGAEGVFSFNRNGSARLGLGADPDYWQQDIKPKCEVLHQPSATVVLGSQITDPCLDLLNNPTSYNFAEPYDQLHSIDSISRAKLFRNVAEVIAAAIESGTVKANEIAIIAPGLDNIAKYAIVEILHKKNINVFPLNDQRPLSQSAQVRSLLTLMLLGYPKLGHLLSRDHVAEMLVVLTEAIDPVRAGMLADSCFAPHPEMPQLLAADTFAQWNRLGYRATKAYEQLRQWRSEQSPQQTTPLLFLDRAIQKFFKPRKLNYEQTATLQKLIETAQHHWQLGQRLGDQEPVILEKFIQLIRQGIATADPYAPNLPDDGIILATIFQYRSARRSHRWQFWLDASSELWLQGGAAALFAAPIFLKGWHGEQWTMTDQQNTDMQRLQRLIADLLDRAGDRLYLCHSEFSTNGQTQNGILLPLIEVCRSIGI</sequence>